<accession>A0A507E1E3</accession>
<feature type="domain" description="EVE" evidence="4">
    <location>
        <begin position="77"/>
        <end position="236"/>
    </location>
</feature>
<gene>
    <name evidence="5" type="ORF">PhCBS80983_g03501</name>
</gene>
<dbReference type="Gene3D" id="3.10.590.10">
    <property type="entry name" value="ph1033 like domains"/>
    <property type="match status" value="1"/>
</dbReference>
<keyword evidence="6" id="KW-1185">Reference proteome</keyword>
<dbReference type="CDD" id="cd21133">
    <property type="entry name" value="EVE"/>
    <property type="match status" value="1"/>
</dbReference>
<organism evidence="5 6">
    <name type="scientific">Powellomyces hirtus</name>
    <dbReference type="NCBI Taxonomy" id="109895"/>
    <lineage>
        <taxon>Eukaryota</taxon>
        <taxon>Fungi</taxon>
        <taxon>Fungi incertae sedis</taxon>
        <taxon>Chytridiomycota</taxon>
        <taxon>Chytridiomycota incertae sedis</taxon>
        <taxon>Chytridiomycetes</taxon>
        <taxon>Spizellomycetales</taxon>
        <taxon>Powellomycetaceae</taxon>
        <taxon>Powellomyces</taxon>
    </lineage>
</organism>
<dbReference type="AlphaFoldDB" id="A0A507E1E3"/>
<dbReference type="PANTHER" id="PTHR14087">
    <property type="entry name" value="THYMOCYTE NUCLEAR PROTEIN 1"/>
    <property type="match status" value="1"/>
</dbReference>
<evidence type="ECO:0000256" key="3">
    <source>
        <dbReference type="SAM" id="MobiDB-lite"/>
    </source>
</evidence>
<evidence type="ECO:0000313" key="5">
    <source>
        <dbReference type="EMBL" id="TPX57899.1"/>
    </source>
</evidence>
<evidence type="ECO:0000256" key="2">
    <source>
        <dbReference type="ARBA" id="ARBA00023242"/>
    </source>
</evidence>
<dbReference type="InterPro" id="IPR052181">
    <property type="entry name" value="5hmC_binding"/>
</dbReference>
<dbReference type="FunFam" id="3.10.590.10:FF:000006">
    <property type="entry name" value="Chromosome 7, whole genome shotgun sequence"/>
    <property type="match status" value="1"/>
</dbReference>
<evidence type="ECO:0000313" key="6">
    <source>
        <dbReference type="Proteomes" id="UP000318582"/>
    </source>
</evidence>
<feature type="region of interest" description="Disordered" evidence="3">
    <location>
        <begin position="1"/>
        <end position="78"/>
    </location>
</feature>
<sequence length="247" mass="28060">MSTRPKRKAAEAALIKIAPTPAPKIVKRTKLSSPPSNDPKTQRVSKFTSQTKKSTSPPNVSGKAGAADNAEDSTGPRYWLMKAEPETRLERGVDVKVRFFIDDLEAKKTSTWDGVRNFEARNIMRDRMKLGDQCFFYHSNCKVPGIAGIAEVCKEGYPDFTAFDSAHPYYDPKSDPENPKWMMVDVKFVRKLKRFVSLKELQSHKDGALKDMFLIRRGRLSVQPVREDEWDFILELEKQDSDASSVQ</sequence>
<feature type="compositionally biased region" description="Polar residues" evidence="3">
    <location>
        <begin position="31"/>
        <end position="44"/>
    </location>
</feature>
<evidence type="ECO:0000259" key="4">
    <source>
        <dbReference type="Pfam" id="PF01878"/>
    </source>
</evidence>
<comment type="caution">
    <text evidence="5">The sequence shown here is derived from an EMBL/GenBank/DDBJ whole genome shotgun (WGS) entry which is preliminary data.</text>
</comment>
<dbReference type="InterPro" id="IPR047197">
    <property type="entry name" value="THYN1-like_EVE"/>
</dbReference>
<dbReference type="InterPro" id="IPR015947">
    <property type="entry name" value="PUA-like_sf"/>
</dbReference>
<keyword evidence="2" id="KW-0539">Nucleus</keyword>
<dbReference type="GO" id="GO:0005634">
    <property type="term" value="C:nucleus"/>
    <property type="evidence" value="ECO:0007669"/>
    <property type="project" value="UniProtKB-SubCell"/>
</dbReference>
<proteinExistence type="predicted"/>
<protein>
    <recommendedName>
        <fullName evidence="4">EVE domain-containing protein</fullName>
    </recommendedName>
</protein>
<name>A0A507E1E3_9FUNG</name>
<dbReference type="Pfam" id="PF01878">
    <property type="entry name" value="EVE"/>
    <property type="match status" value="1"/>
</dbReference>
<dbReference type="STRING" id="109895.A0A507E1E3"/>
<dbReference type="PANTHER" id="PTHR14087:SF7">
    <property type="entry name" value="THYMOCYTE NUCLEAR PROTEIN 1"/>
    <property type="match status" value="1"/>
</dbReference>
<dbReference type="EMBL" id="QEAQ01000045">
    <property type="protein sequence ID" value="TPX57899.1"/>
    <property type="molecule type" value="Genomic_DNA"/>
</dbReference>
<comment type="subcellular location">
    <subcellularLocation>
        <location evidence="1">Nucleus</location>
    </subcellularLocation>
</comment>
<dbReference type="InterPro" id="IPR002740">
    <property type="entry name" value="EVE_domain"/>
</dbReference>
<reference evidence="5 6" key="1">
    <citation type="journal article" date="2019" name="Sci. Rep.">
        <title>Comparative genomics of chytrid fungi reveal insights into the obligate biotrophic and pathogenic lifestyle of Synchytrium endobioticum.</title>
        <authorList>
            <person name="van de Vossenberg B.T.L.H."/>
            <person name="Warris S."/>
            <person name="Nguyen H.D.T."/>
            <person name="van Gent-Pelzer M.P.E."/>
            <person name="Joly D.L."/>
            <person name="van de Geest H.C."/>
            <person name="Bonants P.J.M."/>
            <person name="Smith D.S."/>
            <person name="Levesque C.A."/>
            <person name="van der Lee T.A.J."/>
        </authorList>
    </citation>
    <scope>NUCLEOTIDE SEQUENCE [LARGE SCALE GENOMIC DNA]</scope>
    <source>
        <strain evidence="5 6">CBS 809.83</strain>
    </source>
</reference>
<dbReference type="SUPFAM" id="SSF88697">
    <property type="entry name" value="PUA domain-like"/>
    <property type="match status" value="1"/>
</dbReference>
<feature type="compositionally biased region" description="Low complexity" evidence="3">
    <location>
        <begin position="45"/>
        <end position="56"/>
    </location>
</feature>
<dbReference type="Proteomes" id="UP000318582">
    <property type="component" value="Unassembled WGS sequence"/>
</dbReference>
<evidence type="ECO:0000256" key="1">
    <source>
        <dbReference type="ARBA" id="ARBA00004123"/>
    </source>
</evidence>